<evidence type="ECO:0000313" key="9">
    <source>
        <dbReference type="EMBL" id="KJV52590.1"/>
    </source>
</evidence>
<dbReference type="InterPro" id="IPR055342">
    <property type="entry name" value="MreC_beta-barrel_core"/>
</dbReference>
<evidence type="ECO:0000256" key="4">
    <source>
        <dbReference type="ARBA" id="ARBA00032089"/>
    </source>
</evidence>
<dbReference type="InterPro" id="IPR042175">
    <property type="entry name" value="Cell/Rod_MreC_2"/>
</dbReference>
<evidence type="ECO:0000256" key="1">
    <source>
        <dbReference type="ARBA" id="ARBA00009369"/>
    </source>
</evidence>
<organism evidence="9 11">
    <name type="scientific">Orientia tsutsugamushi str. Gilliam</name>
    <dbReference type="NCBI Taxonomy" id="1359184"/>
    <lineage>
        <taxon>Bacteria</taxon>
        <taxon>Pseudomonadati</taxon>
        <taxon>Pseudomonadota</taxon>
        <taxon>Alphaproteobacteria</taxon>
        <taxon>Rickettsiales</taxon>
        <taxon>Rickettsiaceae</taxon>
        <taxon>Rickettsieae</taxon>
        <taxon>Orientia</taxon>
    </lineage>
</organism>
<feature type="coiled-coil region" evidence="6">
    <location>
        <begin position="86"/>
        <end position="123"/>
    </location>
</feature>
<dbReference type="EMBL" id="LANO01000020">
    <property type="protein sequence ID" value="KJV52590.1"/>
    <property type="molecule type" value="Genomic_DNA"/>
</dbReference>
<evidence type="ECO:0000313" key="12">
    <source>
        <dbReference type="Proteomes" id="UP000244959"/>
    </source>
</evidence>
<keyword evidence="3 5" id="KW-0133">Cell shape</keyword>
<dbReference type="NCBIfam" id="TIGR00219">
    <property type="entry name" value="mreC"/>
    <property type="match status" value="1"/>
</dbReference>
<accession>A0A0F3MA28</accession>
<evidence type="ECO:0000256" key="2">
    <source>
        <dbReference type="ARBA" id="ARBA00013855"/>
    </source>
</evidence>
<keyword evidence="7" id="KW-0812">Transmembrane</keyword>
<evidence type="ECO:0000256" key="7">
    <source>
        <dbReference type="SAM" id="Phobius"/>
    </source>
</evidence>
<name>A0A0F3MA28_ORITS</name>
<evidence type="ECO:0000256" key="5">
    <source>
        <dbReference type="PIRNR" id="PIRNR038471"/>
    </source>
</evidence>
<dbReference type="GO" id="GO:0005886">
    <property type="term" value="C:plasma membrane"/>
    <property type="evidence" value="ECO:0007669"/>
    <property type="project" value="TreeGrafter"/>
</dbReference>
<dbReference type="InterPro" id="IPR042177">
    <property type="entry name" value="Cell/Rod_1"/>
</dbReference>
<dbReference type="PANTHER" id="PTHR34138">
    <property type="entry name" value="CELL SHAPE-DETERMINING PROTEIN MREC"/>
    <property type="match status" value="1"/>
</dbReference>
<evidence type="ECO:0000256" key="6">
    <source>
        <dbReference type="SAM" id="Coils"/>
    </source>
</evidence>
<dbReference type="Proteomes" id="UP000033769">
    <property type="component" value="Unassembled WGS sequence"/>
</dbReference>
<proteinExistence type="inferred from homology"/>
<dbReference type="Gene3D" id="2.40.10.350">
    <property type="entry name" value="Rod shape-determining protein MreC, domain 2"/>
    <property type="match status" value="1"/>
</dbReference>
<keyword evidence="7" id="KW-0472">Membrane</keyword>
<keyword evidence="6" id="KW-0175">Coiled coil</keyword>
<dbReference type="AlphaFoldDB" id="A0A0F3MA28"/>
<dbReference type="GO" id="GO:0008360">
    <property type="term" value="P:regulation of cell shape"/>
    <property type="evidence" value="ECO:0007669"/>
    <property type="project" value="UniProtKB-KW"/>
</dbReference>
<gene>
    <name evidence="9" type="primary">mreC</name>
    <name evidence="10" type="ORF">GILLIAM_02176</name>
    <name evidence="9" type="ORF">OTSGILL_1381</name>
</gene>
<reference evidence="12" key="2">
    <citation type="submission" date="2018-03" db="EMBL/GenBank/DDBJ databases">
        <authorList>
            <person name="Batty M. E."/>
            <person name="Batty M E."/>
        </authorList>
    </citation>
    <scope>NUCLEOTIDE SEQUENCE [LARGE SCALE GENOMIC DNA]</scope>
    <source>
        <strain evidence="12">Gilliam</strain>
    </source>
</reference>
<feature type="domain" description="Rod shape-determining protein MreC beta-barrel core" evidence="8">
    <location>
        <begin position="143"/>
        <end position="279"/>
    </location>
</feature>
<dbReference type="Pfam" id="PF04085">
    <property type="entry name" value="MreC"/>
    <property type="match status" value="1"/>
</dbReference>
<reference evidence="9 11" key="1">
    <citation type="submission" date="2015-02" db="EMBL/GenBank/DDBJ databases">
        <title>Genome Sequencing of Rickettsiales.</title>
        <authorList>
            <person name="Daugherty S.C."/>
            <person name="Su Q."/>
            <person name="Abolude K."/>
            <person name="Beier-Sexton M."/>
            <person name="Carlyon J.A."/>
            <person name="Carter R."/>
            <person name="Day N.P."/>
            <person name="Dumler S.J."/>
            <person name="Dyachenko V."/>
            <person name="Godinez A."/>
            <person name="Kurtti T.J."/>
            <person name="Lichay M."/>
            <person name="Mullins K.E."/>
            <person name="Ott S."/>
            <person name="Pappas-Brown V."/>
            <person name="Paris D.H."/>
            <person name="Patel P."/>
            <person name="Richards A.L."/>
            <person name="Sadzewicz L."/>
            <person name="Sears K."/>
            <person name="Seidman D."/>
            <person name="Sengamalay N."/>
            <person name="Stenos J."/>
            <person name="Tallon L.J."/>
            <person name="Vincent G."/>
            <person name="Fraser C.M."/>
            <person name="Munderloh U."/>
            <person name="Dunning-Hotopp J.C."/>
        </authorList>
    </citation>
    <scope>NUCLEOTIDE SEQUENCE [LARGE SCALE GENOMIC DNA]</scope>
    <source>
        <strain evidence="9 11">Gilliam</strain>
    </source>
</reference>
<evidence type="ECO:0000256" key="3">
    <source>
        <dbReference type="ARBA" id="ARBA00022960"/>
    </source>
</evidence>
<comment type="similarity">
    <text evidence="1 5">Belongs to the MreC family.</text>
</comment>
<dbReference type="NCBIfam" id="NF010514">
    <property type="entry name" value="PRK13922.12-4"/>
    <property type="match status" value="1"/>
</dbReference>
<evidence type="ECO:0000259" key="8">
    <source>
        <dbReference type="Pfam" id="PF04085"/>
    </source>
</evidence>
<dbReference type="PATRIC" id="fig|1359184.3.peg.678"/>
<dbReference type="PANTHER" id="PTHR34138:SF1">
    <property type="entry name" value="CELL SHAPE-DETERMINING PROTEIN MREC"/>
    <property type="match status" value="1"/>
</dbReference>
<comment type="function">
    <text evidence="5">Involved in formation and maintenance of cell shape.</text>
</comment>
<dbReference type="Gene3D" id="2.40.10.340">
    <property type="entry name" value="Rod shape-determining protein MreC, domain 1"/>
    <property type="match status" value="1"/>
</dbReference>
<protein>
    <recommendedName>
        <fullName evidence="2 5">Cell shape-determining protein MreC</fullName>
    </recommendedName>
    <alternativeName>
        <fullName evidence="4 5">Cell shape protein MreC</fullName>
    </alternativeName>
</protein>
<evidence type="ECO:0000313" key="11">
    <source>
        <dbReference type="Proteomes" id="UP000033769"/>
    </source>
</evidence>
<dbReference type="Proteomes" id="UP000244959">
    <property type="component" value="Chromosome I"/>
</dbReference>
<dbReference type="EMBL" id="LS398551">
    <property type="protein sequence ID" value="SPR10872.1"/>
    <property type="molecule type" value="Genomic_DNA"/>
</dbReference>
<dbReference type="PIRSF" id="PIRSF038471">
    <property type="entry name" value="MreC"/>
    <property type="match status" value="1"/>
</dbReference>
<evidence type="ECO:0000313" key="10">
    <source>
        <dbReference type="EMBL" id="SPR10872.1"/>
    </source>
</evidence>
<keyword evidence="12" id="KW-1185">Reference proteome</keyword>
<feature type="transmembrane region" description="Helical" evidence="7">
    <location>
        <begin position="20"/>
        <end position="44"/>
    </location>
</feature>
<sequence>MALLENRYKYQSKNILKHLVTVLTKFRLVTAIFIIIVSICTMHFSNTTHVKAIILENTGQILETSLSVLNYISDTYANLLQYFKSLDHLKRDNAELNSRISYLQDVEQKLVILNAENQRLKNFISFSGETFNNSITTRLLSISSTPYNKLGIISAGLNQGIEKNNVVYDNHGLIGRVIEVSNNYSKILLLADSNSKIPVISSISQERAILVGGGSDNYAVKPLYLDENTKVQLGEIFVTSGDGQYYPYGIAVAKVTAINNGDIHLTLCSNLNRVEFVKVKLSS</sequence>
<keyword evidence="7" id="KW-1133">Transmembrane helix</keyword>
<reference evidence="10" key="3">
    <citation type="submission" date="2018-03" db="EMBL/GenBank/DDBJ databases">
        <authorList>
            <person name="Keele B.F."/>
        </authorList>
    </citation>
    <scope>NUCLEOTIDE SEQUENCE [LARGE SCALE GENOMIC DNA]</scope>
    <source>
        <strain evidence="10">Gilliam</strain>
    </source>
</reference>
<dbReference type="InterPro" id="IPR007221">
    <property type="entry name" value="MreC"/>
</dbReference>
<dbReference type="RefSeq" id="WP_047220641.1">
    <property type="nucleotide sequence ID" value="NZ_LS398551.1"/>
</dbReference>